<comment type="caution">
    <text evidence="1">The sequence shown here is derived from an EMBL/GenBank/DDBJ whole genome shotgun (WGS) entry which is preliminary data.</text>
</comment>
<dbReference type="OrthoDB" id="2187293at2759"/>
<dbReference type="VEuPathDB" id="MicrosporidiaDB:NEDG_01097"/>
<dbReference type="AlphaFoldDB" id="A0A177EAY1"/>
<dbReference type="EMBL" id="LTDL01000042">
    <property type="protein sequence ID" value="OAG28958.1"/>
    <property type="molecule type" value="Genomic_DNA"/>
</dbReference>
<dbReference type="GeneID" id="93647447"/>
<name>A0A177EAY1_9MICR</name>
<dbReference type="RefSeq" id="XP_067543703.1">
    <property type="nucleotide sequence ID" value="XM_067688515.1"/>
</dbReference>
<organism evidence="1 2">
    <name type="scientific">Nematocida displodere</name>
    <dbReference type="NCBI Taxonomy" id="1805483"/>
    <lineage>
        <taxon>Eukaryota</taxon>
        <taxon>Fungi</taxon>
        <taxon>Fungi incertae sedis</taxon>
        <taxon>Microsporidia</taxon>
        <taxon>Nematocida</taxon>
    </lineage>
</organism>
<gene>
    <name evidence="1" type="ORF">NEDG_01097</name>
</gene>
<protein>
    <submittedName>
        <fullName evidence="1">Uncharacterized protein</fullName>
    </submittedName>
</protein>
<evidence type="ECO:0000313" key="1">
    <source>
        <dbReference type="EMBL" id="OAG28958.1"/>
    </source>
</evidence>
<evidence type="ECO:0000313" key="2">
    <source>
        <dbReference type="Proteomes" id="UP000185944"/>
    </source>
</evidence>
<sequence>MNTIVVVFEDTTALCLKSLAALVKSIPITLRVFPLLVHNQKIIKRWALTKTEESTWAFTEKEEKLETPREFTNNLRESPCIFGLDVNVGYQDKYIFRIDTEKRVLVPMVDGIEICAINTEQETPRQLNSIKAIEIGVHNFFKIGKTLLSGIKLKNKLGKKETVDLVLYIENIDKQIPSALDIAHCENPGIEVGKYKAYIKNKVLEKILSKEPLYFASEEGGIKIESKNTHVLATIYKNPQKLRILDVFQPFYKNYQNTLFINTLAKKHGDVISHLTKLFLNKDNLTEKQHIFDMEMLKLRNLPDDKRNQYLGCVLEMLNTLRFDVSDKRHLFIASLSKVYLDAIRVMKKEKRTGLLRMYIPARAPTGTFSLHYALDQSNRQE</sequence>
<accession>A0A177EAY1</accession>
<keyword evidence="2" id="KW-1185">Reference proteome</keyword>
<proteinExistence type="predicted"/>
<reference evidence="1 2" key="1">
    <citation type="submission" date="2016-02" db="EMBL/GenBank/DDBJ databases">
        <title>Discovery of a natural microsporidian pathogen with a broad tissue tropism in Caenorhabditis elegans.</title>
        <authorList>
            <person name="Luallen R.J."/>
            <person name="Reinke A.W."/>
            <person name="Tong L."/>
            <person name="Botts M.R."/>
            <person name="Felix M.-A."/>
            <person name="Troemel E.R."/>
        </authorList>
    </citation>
    <scope>NUCLEOTIDE SEQUENCE [LARGE SCALE GENOMIC DNA]</scope>
    <source>
        <strain evidence="1 2">JUm2807</strain>
    </source>
</reference>
<dbReference type="Proteomes" id="UP000185944">
    <property type="component" value="Unassembled WGS sequence"/>
</dbReference>